<dbReference type="Proteomes" id="UP000518752">
    <property type="component" value="Unassembled WGS sequence"/>
</dbReference>
<dbReference type="InterPro" id="IPR050309">
    <property type="entry name" value="Type-B_Carboxylest/Lipase"/>
</dbReference>
<evidence type="ECO:0000313" key="6">
    <source>
        <dbReference type="Proteomes" id="UP000518752"/>
    </source>
</evidence>
<keyword evidence="6" id="KW-1185">Reference proteome</keyword>
<name>A0A8H5M9D8_9AGAR</name>
<dbReference type="PROSITE" id="PS00122">
    <property type="entry name" value="CARBOXYLESTERASE_B_1"/>
    <property type="match status" value="1"/>
</dbReference>
<dbReference type="Gene3D" id="3.40.50.1820">
    <property type="entry name" value="alpha/beta hydrolase"/>
    <property type="match status" value="1"/>
</dbReference>
<dbReference type="Pfam" id="PF00135">
    <property type="entry name" value="COesterase"/>
    <property type="match status" value="1"/>
</dbReference>
<comment type="caution">
    <text evidence="5">The sequence shown here is derived from an EMBL/GenBank/DDBJ whole genome shotgun (WGS) entry which is preliminary data.</text>
</comment>
<accession>A0A8H5M9D8</accession>
<dbReference type="InterPro" id="IPR019826">
    <property type="entry name" value="Carboxylesterase_B_AS"/>
</dbReference>
<dbReference type="OrthoDB" id="408631at2759"/>
<keyword evidence="3" id="KW-0732">Signal</keyword>
<dbReference type="EMBL" id="JAACJN010000039">
    <property type="protein sequence ID" value="KAF5385567.1"/>
    <property type="molecule type" value="Genomic_DNA"/>
</dbReference>
<sequence length="536" mass="58070">MLTLRLLGFALQTFVVLATPLAGPTVTLDSATVTGTTFGNVQKFLGIPFAQPPCPQQAIKLPLISGLPAAAVDFIVNSIWGFVFPADEDCLSINIVKPSSAGPTSKLPVVVWIFGGGFEIGGTSMYDGSSIVERSLELDEPVIYVSMNYRLAAWGFLASKEVKDARVGNLGLQDQRLALRWVQKYIGAFGGDPTKVTIWGESAGAVSVALQMAILIMYDMGSTFPSWLHGIGLAHSSWGYHERPEMYLWILNLLLYKDNEAFADYDQIVAATGCSGSSDTLVCLRGVDFDTLKSAVDNTPSVFEYQSLNVAWLPRVDGVFLKDDPQKLVQAGQVAAIPIINGDCDDEGTLFALSSLNVTTQEALATYIQTEFLVGTSTAEINELLSVYPADITQGSPFDTSILNAITPEFKRIAAILGDAAFQAPRRFFLQSVSGKQNVWSYLNKRLKSLPILGSVRIGKLSLPLAGGGDMVDYLVRFVATLDPNGNTGINWPQYTTANPNMLQFNDGLIPLSLSLDNYRAAAINYTTQLLLKYPL</sequence>
<feature type="signal peptide" evidence="3">
    <location>
        <begin position="1"/>
        <end position="18"/>
    </location>
</feature>
<dbReference type="AlphaFoldDB" id="A0A8H5M9D8"/>
<protein>
    <recommendedName>
        <fullName evidence="3">Carboxylic ester hydrolase</fullName>
        <ecNumber evidence="3">3.1.1.-</ecNumber>
    </recommendedName>
</protein>
<dbReference type="SUPFAM" id="SSF53474">
    <property type="entry name" value="alpha/beta-Hydrolases"/>
    <property type="match status" value="1"/>
</dbReference>
<evidence type="ECO:0000256" key="3">
    <source>
        <dbReference type="RuleBase" id="RU361235"/>
    </source>
</evidence>
<keyword evidence="2 3" id="KW-0378">Hydrolase</keyword>
<dbReference type="PANTHER" id="PTHR11559">
    <property type="entry name" value="CARBOXYLESTERASE"/>
    <property type="match status" value="1"/>
</dbReference>
<dbReference type="EC" id="3.1.1.-" evidence="3"/>
<dbReference type="InterPro" id="IPR002018">
    <property type="entry name" value="CarbesteraseB"/>
</dbReference>
<comment type="similarity">
    <text evidence="1 3">Belongs to the type-B carboxylesterase/lipase family.</text>
</comment>
<organism evidence="5 6">
    <name type="scientific">Collybiopsis confluens</name>
    <dbReference type="NCBI Taxonomy" id="2823264"/>
    <lineage>
        <taxon>Eukaryota</taxon>
        <taxon>Fungi</taxon>
        <taxon>Dikarya</taxon>
        <taxon>Basidiomycota</taxon>
        <taxon>Agaricomycotina</taxon>
        <taxon>Agaricomycetes</taxon>
        <taxon>Agaricomycetidae</taxon>
        <taxon>Agaricales</taxon>
        <taxon>Marasmiineae</taxon>
        <taxon>Omphalotaceae</taxon>
        <taxon>Collybiopsis</taxon>
    </lineage>
</organism>
<evidence type="ECO:0000313" key="5">
    <source>
        <dbReference type="EMBL" id="KAF5385567.1"/>
    </source>
</evidence>
<dbReference type="InterPro" id="IPR029058">
    <property type="entry name" value="AB_hydrolase_fold"/>
</dbReference>
<evidence type="ECO:0000256" key="1">
    <source>
        <dbReference type="ARBA" id="ARBA00005964"/>
    </source>
</evidence>
<evidence type="ECO:0000259" key="4">
    <source>
        <dbReference type="Pfam" id="PF00135"/>
    </source>
</evidence>
<feature type="domain" description="Carboxylesterase type B" evidence="4">
    <location>
        <begin position="24"/>
        <end position="443"/>
    </location>
</feature>
<dbReference type="GO" id="GO:0016787">
    <property type="term" value="F:hydrolase activity"/>
    <property type="evidence" value="ECO:0007669"/>
    <property type="project" value="UniProtKB-KW"/>
</dbReference>
<proteinExistence type="inferred from homology"/>
<feature type="chain" id="PRO_5034825416" description="Carboxylic ester hydrolase" evidence="3">
    <location>
        <begin position="19"/>
        <end position="536"/>
    </location>
</feature>
<evidence type="ECO:0000256" key="2">
    <source>
        <dbReference type="ARBA" id="ARBA00022801"/>
    </source>
</evidence>
<gene>
    <name evidence="5" type="ORF">D9757_006799</name>
</gene>
<reference evidence="5 6" key="1">
    <citation type="journal article" date="2020" name="ISME J.">
        <title>Uncovering the hidden diversity of litter-decomposition mechanisms in mushroom-forming fungi.</title>
        <authorList>
            <person name="Floudas D."/>
            <person name="Bentzer J."/>
            <person name="Ahren D."/>
            <person name="Johansson T."/>
            <person name="Persson P."/>
            <person name="Tunlid A."/>
        </authorList>
    </citation>
    <scope>NUCLEOTIDE SEQUENCE [LARGE SCALE GENOMIC DNA]</scope>
    <source>
        <strain evidence="5 6">CBS 406.79</strain>
    </source>
</reference>